<accession>A0A0D8BLV1</accession>
<evidence type="ECO:0000313" key="7">
    <source>
        <dbReference type="Proteomes" id="UP000032545"/>
    </source>
</evidence>
<dbReference type="Pfam" id="PF09243">
    <property type="entry name" value="Rsm22"/>
    <property type="match status" value="1"/>
</dbReference>
<keyword evidence="4" id="KW-0411">Iron-sulfur</keyword>
<dbReference type="PANTHER" id="PTHR13184">
    <property type="entry name" value="37S RIBOSOMAL PROTEIN S22"/>
    <property type="match status" value="1"/>
</dbReference>
<dbReference type="GO" id="GO:0008168">
    <property type="term" value="F:methyltransferase activity"/>
    <property type="evidence" value="ECO:0007669"/>
    <property type="project" value="UniProtKB-KW"/>
</dbReference>
<dbReference type="PATRIC" id="fig|1502723.3.peg.286"/>
<feature type="compositionally biased region" description="Gly residues" evidence="5">
    <location>
        <begin position="11"/>
        <end position="21"/>
    </location>
</feature>
<keyword evidence="6" id="KW-0808">Transferase</keyword>
<reference evidence="6 7" key="2">
    <citation type="journal article" date="2016" name="Genome Announc.">
        <title>Permanent Draft Genome Sequences for Two Variants of Frankia sp. Strain CpI1, the First Frankia Strain Isolated from Root Nodules of Comptonia peregrina.</title>
        <authorList>
            <person name="Oshone R."/>
            <person name="Hurst S.G.IV."/>
            <person name="Abebe-Akele F."/>
            <person name="Simpson S."/>
            <person name="Morris K."/>
            <person name="Thomas W.K."/>
            <person name="Tisa L.S."/>
        </authorList>
    </citation>
    <scope>NUCLEOTIDE SEQUENCE [LARGE SCALE GENOMIC DNA]</scope>
    <source>
        <strain evidence="7">CpI1-S</strain>
    </source>
</reference>
<evidence type="ECO:0000313" key="6">
    <source>
        <dbReference type="EMBL" id="KJE25126.1"/>
    </source>
</evidence>
<keyword evidence="6" id="KW-0489">Methyltransferase</keyword>
<reference evidence="7" key="1">
    <citation type="submission" date="2015-02" db="EMBL/GenBank/DDBJ databases">
        <title>Draft Genome of Frankia sp. CpI1-S.</title>
        <authorList>
            <person name="Oshone R.T."/>
            <person name="Ngom M."/>
            <person name="Ghodhbane-Gtari F."/>
            <person name="Gtari M."/>
            <person name="Morris K."/>
            <person name="Thomas K."/>
            <person name="Sen A."/>
            <person name="Tisa L.S."/>
        </authorList>
    </citation>
    <scope>NUCLEOTIDE SEQUENCE [LARGE SCALE GENOMIC DNA]</scope>
    <source>
        <strain evidence="7">CpI1-S</strain>
    </source>
</reference>
<dbReference type="AlphaFoldDB" id="A0A0D8BLV1"/>
<dbReference type="PANTHER" id="PTHR13184:SF5">
    <property type="entry name" value="METHYLTRANSFERASE-LIKE PROTEIN 17, MITOCHONDRIAL"/>
    <property type="match status" value="1"/>
</dbReference>
<dbReference type="GO" id="GO:0015935">
    <property type="term" value="C:small ribosomal subunit"/>
    <property type="evidence" value="ECO:0007669"/>
    <property type="project" value="TreeGrafter"/>
</dbReference>
<dbReference type="InterPro" id="IPR052571">
    <property type="entry name" value="Mt_RNA_Methyltransferase"/>
</dbReference>
<protein>
    <submittedName>
        <fullName evidence="6">Ribosomal methyltransferase Rsm22</fullName>
    </submittedName>
</protein>
<keyword evidence="3" id="KW-0408">Iron</keyword>
<evidence type="ECO:0000256" key="3">
    <source>
        <dbReference type="ARBA" id="ARBA00023004"/>
    </source>
</evidence>
<gene>
    <name evidence="6" type="ORF">FF36_00259</name>
</gene>
<dbReference type="InterPro" id="IPR015324">
    <property type="entry name" value="Ribosomal_Rsm22-like"/>
</dbReference>
<evidence type="ECO:0000256" key="1">
    <source>
        <dbReference type="ARBA" id="ARBA00022723"/>
    </source>
</evidence>
<dbReference type="GO" id="GO:0003735">
    <property type="term" value="F:structural constituent of ribosome"/>
    <property type="evidence" value="ECO:0007669"/>
    <property type="project" value="TreeGrafter"/>
</dbReference>
<dbReference type="GO" id="GO:0051536">
    <property type="term" value="F:iron-sulfur cluster binding"/>
    <property type="evidence" value="ECO:0007669"/>
    <property type="project" value="UniProtKB-KW"/>
</dbReference>
<name>A0A0D8BLV1_9ACTN</name>
<dbReference type="RefSeq" id="WP_052680883.1">
    <property type="nucleotide sequence ID" value="NZ_JYFN01000002.1"/>
</dbReference>
<dbReference type="Gene3D" id="3.40.50.150">
    <property type="entry name" value="Vaccinia Virus protein VP39"/>
    <property type="match status" value="1"/>
</dbReference>
<keyword evidence="7" id="KW-1185">Reference proteome</keyword>
<evidence type="ECO:0000256" key="5">
    <source>
        <dbReference type="SAM" id="MobiDB-lite"/>
    </source>
</evidence>
<dbReference type="GO" id="GO:0046872">
    <property type="term" value="F:metal ion binding"/>
    <property type="evidence" value="ECO:0007669"/>
    <property type="project" value="UniProtKB-KW"/>
</dbReference>
<comment type="caution">
    <text evidence="6">The sequence shown here is derived from an EMBL/GenBank/DDBJ whole genome shotgun (WGS) entry which is preliminary data.</text>
</comment>
<dbReference type="SUPFAM" id="SSF53335">
    <property type="entry name" value="S-adenosyl-L-methionine-dependent methyltransferases"/>
    <property type="match status" value="1"/>
</dbReference>
<sequence length="340" mass="35822">MSRGYDADPAKGGGTGTGQMGEGRSSVRHLSHAYRELSARYRSGADTPPDGTLTADHVRAYVAARLPATLAVSRAVLAEVAARRPDWQPASLLDLGAGPGTAAHAAAERYPGLARVDLVERSALMIDAGRRLARADGPPALRAARWHRGDVQIPPPVTADLTVAAYLLGELPAARRSAAVAAWWRATAGELVLIDTGTPAGFARILAARTALLAAGATITAPCPADGACPLPRGDWCHFARRVERSALHRTTKDAALGHEDEKYTYLVASRQDPAHAGGRVLRAPAARSGHVRLLVCAPDGRRDVVVARSAGADYRWARRARWGDAAPLLPAARRGTAGR</sequence>
<dbReference type="OrthoDB" id="9799639at2"/>
<dbReference type="InterPro" id="IPR029063">
    <property type="entry name" value="SAM-dependent_MTases_sf"/>
</dbReference>
<keyword evidence="2" id="KW-0809">Transit peptide</keyword>
<proteinExistence type="predicted"/>
<evidence type="ECO:0000256" key="4">
    <source>
        <dbReference type="ARBA" id="ARBA00023014"/>
    </source>
</evidence>
<dbReference type="Proteomes" id="UP000032545">
    <property type="component" value="Unassembled WGS sequence"/>
</dbReference>
<dbReference type="GO" id="GO:0032259">
    <property type="term" value="P:methylation"/>
    <property type="evidence" value="ECO:0007669"/>
    <property type="project" value="UniProtKB-KW"/>
</dbReference>
<feature type="region of interest" description="Disordered" evidence="5">
    <location>
        <begin position="1"/>
        <end position="29"/>
    </location>
</feature>
<dbReference type="GO" id="GO:0006412">
    <property type="term" value="P:translation"/>
    <property type="evidence" value="ECO:0007669"/>
    <property type="project" value="InterPro"/>
</dbReference>
<keyword evidence="1" id="KW-0479">Metal-binding</keyword>
<organism evidence="6 7">
    <name type="scientific">Frankia torreyi</name>
    <dbReference type="NCBI Taxonomy" id="1856"/>
    <lineage>
        <taxon>Bacteria</taxon>
        <taxon>Bacillati</taxon>
        <taxon>Actinomycetota</taxon>
        <taxon>Actinomycetes</taxon>
        <taxon>Frankiales</taxon>
        <taxon>Frankiaceae</taxon>
        <taxon>Frankia</taxon>
    </lineage>
</organism>
<dbReference type="EMBL" id="JYFN01000002">
    <property type="protein sequence ID" value="KJE25126.1"/>
    <property type="molecule type" value="Genomic_DNA"/>
</dbReference>
<evidence type="ECO:0000256" key="2">
    <source>
        <dbReference type="ARBA" id="ARBA00022946"/>
    </source>
</evidence>